<dbReference type="Pfam" id="PF13966">
    <property type="entry name" value="zf-RVT"/>
    <property type="match status" value="1"/>
</dbReference>
<feature type="domain" description="Reverse transcriptase zinc-binding" evidence="2">
    <location>
        <begin position="193"/>
        <end position="279"/>
    </location>
</feature>
<evidence type="ECO:0000313" key="4">
    <source>
        <dbReference type="Proteomes" id="UP001154282"/>
    </source>
</evidence>
<dbReference type="Gene3D" id="3.30.420.10">
    <property type="entry name" value="Ribonuclease H-like superfamily/Ribonuclease H"/>
    <property type="match status" value="1"/>
</dbReference>
<dbReference type="InterPro" id="IPR012337">
    <property type="entry name" value="RNaseH-like_sf"/>
</dbReference>
<dbReference type="InterPro" id="IPR044730">
    <property type="entry name" value="RNase_H-like_dom_plant"/>
</dbReference>
<feature type="domain" description="RNase H type-1" evidence="1">
    <location>
        <begin position="345"/>
        <end position="461"/>
    </location>
</feature>
<evidence type="ECO:0000313" key="3">
    <source>
        <dbReference type="EMBL" id="CAI0375646.1"/>
    </source>
</evidence>
<evidence type="ECO:0000259" key="1">
    <source>
        <dbReference type="Pfam" id="PF13456"/>
    </source>
</evidence>
<dbReference type="PANTHER" id="PTHR47723">
    <property type="entry name" value="OS05G0353850 PROTEIN"/>
    <property type="match status" value="1"/>
</dbReference>
<dbReference type="InterPro" id="IPR026960">
    <property type="entry name" value="RVT-Znf"/>
</dbReference>
<comment type="caution">
    <text evidence="3">The sequence shown here is derived from an EMBL/GenBank/DDBJ whole genome shotgun (WGS) entry which is preliminary data.</text>
</comment>
<dbReference type="EMBL" id="CAMGYJ010000002">
    <property type="protein sequence ID" value="CAI0375646.1"/>
    <property type="molecule type" value="Genomic_DNA"/>
</dbReference>
<dbReference type="CDD" id="cd06222">
    <property type="entry name" value="RNase_H_like"/>
    <property type="match status" value="1"/>
</dbReference>
<dbReference type="Pfam" id="PF13456">
    <property type="entry name" value="RVT_3"/>
    <property type="match status" value="1"/>
</dbReference>
<sequence length="520" mass="59495">MTAWKARTLSLAGRVTLATAVLNAIPSYIIQTTMLPMSICDLIDKKIRWFVWGSQLGRRKVLQKKYFHHKDGKIVSAKKSNHSNLWKAVMKAMPYMKKVMVWSLREGKDIGFWTHPWLSNDTYLSEFATRQLTEEEANSAAADWTTEDGEWNWTKLKDCLPNDLLVHIAGMYAPKTGLGEDITTWGLEKDGRFRLKSAYNLVVGHVEEDHEDGWKNLWRWKGPNRVKLFLWLVSHNRLLTNSERKKRQLTTNGNCNHCTNEEETVEHILRRCKKAKKIWIYFHDKITSKDASLDFKQWINANIKNEEANANEKQCILPNQPTKTSRELAWSPPLEGWIQVQTDDSVSSPSGNAAAGGLIRDWLGRCCDAFTCNLSKSSITRAELKGAATGLDLAWNMGYRKVELNLDSTTAIRIIKNWEDDSHSYGVLACQFGNLLSRNWTVVVNHIYRECNCAADFLASKGHDMDFGTHRFNVCDPRLDYWLLYDVMGVSTSRIINTMKGSVLVEKGKSKREVLIESSK</sequence>
<dbReference type="GO" id="GO:0004523">
    <property type="term" value="F:RNA-DNA hybrid ribonuclease activity"/>
    <property type="evidence" value="ECO:0007669"/>
    <property type="project" value="InterPro"/>
</dbReference>
<dbReference type="InterPro" id="IPR036397">
    <property type="entry name" value="RNaseH_sf"/>
</dbReference>
<accession>A0AAV0GRP4</accession>
<dbReference type="PANTHER" id="PTHR47723:SF13">
    <property type="entry name" value="PUTATIVE-RELATED"/>
    <property type="match status" value="1"/>
</dbReference>
<protein>
    <recommendedName>
        <fullName evidence="5">RNase H type-1 domain-containing protein</fullName>
    </recommendedName>
</protein>
<proteinExistence type="predicted"/>
<gene>
    <name evidence="3" type="ORF">LITE_LOCUS684</name>
</gene>
<evidence type="ECO:0000259" key="2">
    <source>
        <dbReference type="Pfam" id="PF13966"/>
    </source>
</evidence>
<evidence type="ECO:0008006" key="5">
    <source>
        <dbReference type="Google" id="ProtNLM"/>
    </source>
</evidence>
<organism evidence="3 4">
    <name type="scientific">Linum tenue</name>
    <dbReference type="NCBI Taxonomy" id="586396"/>
    <lineage>
        <taxon>Eukaryota</taxon>
        <taxon>Viridiplantae</taxon>
        <taxon>Streptophyta</taxon>
        <taxon>Embryophyta</taxon>
        <taxon>Tracheophyta</taxon>
        <taxon>Spermatophyta</taxon>
        <taxon>Magnoliopsida</taxon>
        <taxon>eudicotyledons</taxon>
        <taxon>Gunneridae</taxon>
        <taxon>Pentapetalae</taxon>
        <taxon>rosids</taxon>
        <taxon>fabids</taxon>
        <taxon>Malpighiales</taxon>
        <taxon>Linaceae</taxon>
        <taxon>Linum</taxon>
    </lineage>
</organism>
<reference evidence="3" key="1">
    <citation type="submission" date="2022-08" db="EMBL/GenBank/DDBJ databases">
        <authorList>
            <person name="Gutierrez-Valencia J."/>
        </authorList>
    </citation>
    <scope>NUCLEOTIDE SEQUENCE</scope>
</reference>
<dbReference type="Proteomes" id="UP001154282">
    <property type="component" value="Unassembled WGS sequence"/>
</dbReference>
<dbReference type="SUPFAM" id="SSF53098">
    <property type="entry name" value="Ribonuclease H-like"/>
    <property type="match status" value="1"/>
</dbReference>
<dbReference type="GO" id="GO:0003676">
    <property type="term" value="F:nucleic acid binding"/>
    <property type="evidence" value="ECO:0007669"/>
    <property type="project" value="InterPro"/>
</dbReference>
<keyword evidence="4" id="KW-1185">Reference proteome</keyword>
<dbReference type="InterPro" id="IPR053151">
    <property type="entry name" value="RNase_H-like"/>
</dbReference>
<name>A0AAV0GRP4_9ROSI</name>
<dbReference type="AlphaFoldDB" id="A0AAV0GRP4"/>
<dbReference type="InterPro" id="IPR002156">
    <property type="entry name" value="RNaseH_domain"/>
</dbReference>